<sequence>MGKYIGIILLILIGFCFNSCTAFNQYSKFNKVQNCGEDNIFLCITNDSLKIKYQSFGGFDFANDSKEYKKLKVGKKPKFKNILLYGKSKVIDTDYYILIDNQEKKPGFVYKDTIINKIPITVAVSDSSNKINKEFLLQGLQISEE</sequence>
<evidence type="ECO:0000313" key="2">
    <source>
        <dbReference type="Proteomes" id="UP000295313"/>
    </source>
</evidence>
<proteinExistence type="predicted"/>
<protein>
    <submittedName>
        <fullName evidence="1">Uncharacterized protein</fullName>
    </submittedName>
</protein>
<keyword evidence="2" id="KW-1185">Reference proteome</keyword>
<accession>A0A4R8IFP3</accession>
<organism evidence="1 2">
    <name type="scientific">Epilithonimonas xixisoli</name>
    <dbReference type="NCBI Taxonomy" id="1476462"/>
    <lineage>
        <taxon>Bacteria</taxon>
        <taxon>Pseudomonadati</taxon>
        <taxon>Bacteroidota</taxon>
        <taxon>Flavobacteriia</taxon>
        <taxon>Flavobacteriales</taxon>
        <taxon>Weeksellaceae</taxon>
        <taxon>Chryseobacterium group</taxon>
        <taxon>Epilithonimonas</taxon>
    </lineage>
</organism>
<dbReference type="EMBL" id="SOEO01000002">
    <property type="protein sequence ID" value="TDX84550.1"/>
    <property type="molecule type" value="Genomic_DNA"/>
</dbReference>
<evidence type="ECO:0000313" key="1">
    <source>
        <dbReference type="EMBL" id="TDX84550.1"/>
    </source>
</evidence>
<comment type="caution">
    <text evidence="1">The sequence shown here is derived from an EMBL/GenBank/DDBJ whole genome shotgun (WGS) entry which is preliminary data.</text>
</comment>
<reference evidence="1 2" key="1">
    <citation type="submission" date="2019-03" db="EMBL/GenBank/DDBJ databases">
        <title>Genomic Encyclopedia of Type Strains, Phase III (KMG-III): the genomes of soil and plant-associated and newly described type strains.</title>
        <authorList>
            <person name="Whitman W."/>
        </authorList>
    </citation>
    <scope>NUCLEOTIDE SEQUENCE [LARGE SCALE GENOMIC DNA]</scope>
    <source>
        <strain evidence="1 2">CGMCC 1.12802</strain>
    </source>
</reference>
<dbReference type="Proteomes" id="UP000295313">
    <property type="component" value="Unassembled WGS sequence"/>
</dbReference>
<dbReference type="AlphaFoldDB" id="A0A4R8IFP3"/>
<gene>
    <name evidence="1" type="ORF">B0I22_2173</name>
</gene>
<name>A0A4R8IFP3_9FLAO</name>